<protein>
    <submittedName>
        <fullName evidence="9">Uncharacterized protein</fullName>
    </submittedName>
</protein>
<dbReference type="InterPro" id="IPR000064">
    <property type="entry name" value="NLP_P60_dom"/>
</dbReference>
<reference evidence="9 10" key="1">
    <citation type="submission" date="2015-01" db="EMBL/GenBank/DDBJ databases">
        <title>Jeotgalibacillus campisalis genome sequencing.</title>
        <authorList>
            <person name="Goh K.M."/>
            <person name="Chan K.-G."/>
            <person name="Yaakop A.S."/>
            <person name="Ee R."/>
            <person name="Gan H.M."/>
            <person name="Chan C.S."/>
        </authorList>
    </citation>
    <scope>NUCLEOTIDE SEQUENCE [LARGE SCALE GENOMIC DNA]</scope>
    <source>
        <strain evidence="9 10">SF-57</strain>
    </source>
</reference>
<proteinExistence type="inferred from homology"/>
<gene>
    <name evidence="9" type="ORF">KR50_35050</name>
</gene>
<dbReference type="InterPro" id="IPR051202">
    <property type="entry name" value="Peptidase_C40"/>
</dbReference>
<dbReference type="OrthoDB" id="9813368at2"/>
<dbReference type="Gene3D" id="3.90.1720.10">
    <property type="entry name" value="endopeptidase domain like (from Nostoc punctiforme)"/>
    <property type="match status" value="1"/>
</dbReference>
<evidence type="ECO:0000256" key="3">
    <source>
        <dbReference type="ARBA" id="ARBA00022729"/>
    </source>
</evidence>
<dbReference type="PROSITE" id="PS51935">
    <property type="entry name" value="NLPC_P60"/>
    <property type="match status" value="1"/>
</dbReference>
<evidence type="ECO:0000256" key="2">
    <source>
        <dbReference type="ARBA" id="ARBA00022670"/>
    </source>
</evidence>
<dbReference type="Pfam" id="PF00877">
    <property type="entry name" value="NLPC_P60"/>
    <property type="match status" value="1"/>
</dbReference>
<evidence type="ECO:0000256" key="5">
    <source>
        <dbReference type="ARBA" id="ARBA00022801"/>
    </source>
</evidence>
<organism evidence="9 10">
    <name type="scientific">Jeotgalibacillus campisalis</name>
    <dbReference type="NCBI Taxonomy" id="220754"/>
    <lineage>
        <taxon>Bacteria</taxon>
        <taxon>Bacillati</taxon>
        <taxon>Bacillota</taxon>
        <taxon>Bacilli</taxon>
        <taxon>Bacillales</taxon>
        <taxon>Caryophanaceae</taxon>
        <taxon>Jeotgalibacillus</taxon>
    </lineage>
</organism>
<dbReference type="Proteomes" id="UP000031972">
    <property type="component" value="Unassembled WGS sequence"/>
</dbReference>
<dbReference type="Pfam" id="PF01476">
    <property type="entry name" value="LysM"/>
    <property type="match status" value="2"/>
</dbReference>
<evidence type="ECO:0000256" key="6">
    <source>
        <dbReference type="ARBA" id="ARBA00022807"/>
    </source>
</evidence>
<dbReference type="InterPro" id="IPR036779">
    <property type="entry name" value="LysM_dom_sf"/>
</dbReference>
<dbReference type="EMBL" id="JXRR01000022">
    <property type="protein sequence ID" value="KIL43102.1"/>
    <property type="molecule type" value="Genomic_DNA"/>
</dbReference>
<dbReference type="PATRIC" id="fig|220754.4.peg.3518"/>
<keyword evidence="2" id="KW-0645">Protease</keyword>
<evidence type="ECO:0000256" key="4">
    <source>
        <dbReference type="ARBA" id="ARBA00022737"/>
    </source>
</evidence>
<keyword evidence="10" id="KW-1185">Reference proteome</keyword>
<keyword evidence="4" id="KW-0677">Repeat</keyword>
<evidence type="ECO:0000313" key="10">
    <source>
        <dbReference type="Proteomes" id="UP000031972"/>
    </source>
</evidence>
<keyword evidence="6" id="KW-0788">Thiol protease</keyword>
<dbReference type="PROSITE" id="PS51782">
    <property type="entry name" value="LYSM"/>
    <property type="match status" value="2"/>
</dbReference>
<dbReference type="InterPro" id="IPR018392">
    <property type="entry name" value="LysM"/>
</dbReference>
<dbReference type="SUPFAM" id="SSF54106">
    <property type="entry name" value="LysM domain"/>
    <property type="match status" value="2"/>
</dbReference>
<keyword evidence="3" id="KW-0732">Signal</keyword>
<dbReference type="Gene3D" id="3.10.350.10">
    <property type="entry name" value="LysM domain"/>
    <property type="match status" value="2"/>
</dbReference>
<comment type="caution">
    <text evidence="9">The sequence shown here is derived from an EMBL/GenBank/DDBJ whole genome shotgun (WGS) entry which is preliminary data.</text>
</comment>
<dbReference type="PANTHER" id="PTHR47053:SF1">
    <property type="entry name" value="MUREIN DD-ENDOPEPTIDASE MEPH-RELATED"/>
    <property type="match status" value="1"/>
</dbReference>
<name>A0A0C2V227_9BACL</name>
<evidence type="ECO:0000259" key="7">
    <source>
        <dbReference type="PROSITE" id="PS51782"/>
    </source>
</evidence>
<evidence type="ECO:0000259" key="8">
    <source>
        <dbReference type="PROSITE" id="PS51935"/>
    </source>
</evidence>
<dbReference type="RefSeq" id="WP_052477187.1">
    <property type="nucleotide sequence ID" value="NZ_JXRR01000022.1"/>
</dbReference>
<dbReference type="GO" id="GO:0006508">
    <property type="term" value="P:proteolysis"/>
    <property type="evidence" value="ECO:0007669"/>
    <property type="project" value="UniProtKB-KW"/>
</dbReference>
<dbReference type="GO" id="GO:0008234">
    <property type="term" value="F:cysteine-type peptidase activity"/>
    <property type="evidence" value="ECO:0007669"/>
    <property type="project" value="UniProtKB-KW"/>
</dbReference>
<sequence length="268" mass="29059">MKSILAALTIILVFFFGSLVSEAEDNSGIYKVKSGDTLWSIAAQYSTTVRAIQSLNELTSDLIVTHQMLKVPQTYAVPAEQAKVSQTYTVTGGDTLFSIANLYGMTVDQLKEINQLSGNKLLPGQELKVTGKSSSPVLPASTVSDSWLTDVLDIAGRQIGVPYVWGGASPDGFDCSGFIYYVFKEAGMEIARTTAEDQHARAIPVDSPQAGDLVFFENTYKAGISHVGIYLGNDQFIHANDGDGVQISPLSNPYWQDKLEGFRRLTGE</sequence>
<feature type="domain" description="LysM" evidence="7">
    <location>
        <begin position="28"/>
        <end position="71"/>
    </location>
</feature>
<evidence type="ECO:0000313" key="9">
    <source>
        <dbReference type="EMBL" id="KIL43102.1"/>
    </source>
</evidence>
<dbReference type="SMART" id="SM00257">
    <property type="entry name" value="LysM"/>
    <property type="match status" value="2"/>
</dbReference>
<dbReference type="AlphaFoldDB" id="A0A0C2V227"/>
<comment type="similarity">
    <text evidence="1">Belongs to the peptidase C40 family.</text>
</comment>
<dbReference type="SUPFAM" id="SSF54001">
    <property type="entry name" value="Cysteine proteinases"/>
    <property type="match status" value="1"/>
</dbReference>
<dbReference type="InterPro" id="IPR038765">
    <property type="entry name" value="Papain-like_cys_pep_sf"/>
</dbReference>
<dbReference type="CDD" id="cd00118">
    <property type="entry name" value="LysM"/>
    <property type="match status" value="2"/>
</dbReference>
<accession>A0A0C2V227</accession>
<dbReference type="PANTHER" id="PTHR47053">
    <property type="entry name" value="MUREIN DD-ENDOPEPTIDASE MEPH-RELATED"/>
    <property type="match status" value="1"/>
</dbReference>
<feature type="domain" description="NlpC/P60" evidence="8">
    <location>
        <begin position="145"/>
        <end position="266"/>
    </location>
</feature>
<keyword evidence="5" id="KW-0378">Hydrolase</keyword>
<evidence type="ECO:0000256" key="1">
    <source>
        <dbReference type="ARBA" id="ARBA00007074"/>
    </source>
</evidence>
<feature type="domain" description="LysM" evidence="7">
    <location>
        <begin position="86"/>
        <end position="129"/>
    </location>
</feature>